<dbReference type="GeneID" id="112686023"/>
<evidence type="ECO:0000256" key="2">
    <source>
        <dbReference type="SAM" id="Phobius"/>
    </source>
</evidence>
<feature type="transmembrane region" description="Helical" evidence="2">
    <location>
        <begin position="12"/>
        <end position="31"/>
    </location>
</feature>
<name>A0A8B8FTU5_9HEMI</name>
<evidence type="ECO:0000313" key="4">
    <source>
        <dbReference type="RefSeq" id="XP_025413908.1"/>
    </source>
</evidence>
<keyword evidence="2" id="KW-0472">Membrane</keyword>
<proteinExistence type="predicted"/>
<protein>
    <submittedName>
        <fullName evidence="4">Uncharacterized protein LOC112686023</fullName>
    </submittedName>
</protein>
<dbReference type="RefSeq" id="XP_025413908.1">
    <property type="nucleotide sequence ID" value="XM_025558123.1"/>
</dbReference>
<evidence type="ECO:0000256" key="1">
    <source>
        <dbReference type="SAM" id="MobiDB-lite"/>
    </source>
</evidence>
<keyword evidence="2" id="KW-1133">Transmembrane helix</keyword>
<keyword evidence="3" id="KW-1185">Reference proteome</keyword>
<accession>A0A8B8FTU5</accession>
<dbReference type="AlphaFoldDB" id="A0A8B8FTU5"/>
<organism evidence="3 4">
    <name type="scientific">Sipha flava</name>
    <name type="common">yellow sugarcane aphid</name>
    <dbReference type="NCBI Taxonomy" id="143950"/>
    <lineage>
        <taxon>Eukaryota</taxon>
        <taxon>Metazoa</taxon>
        <taxon>Ecdysozoa</taxon>
        <taxon>Arthropoda</taxon>
        <taxon>Hexapoda</taxon>
        <taxon>Insecta</taxon>
        <taxon>Pterygota</taxon>
        <taxon>Neoptera</taxon>
        <taxon>Paraneoptera</taxon>
        <taxon>Hemiptera</taxon>
        <taxon>Sternorrhyncha</taxon>
        <taxon>Aphidomorpha</taxon>
        <taxon>Aphidoidea</taxon>
        <taxon>Aphididae</taxon>
        <taxon>Sipha</taxon>
    </lineage>
</organism>
<sequence>MNYELELSYSYLINRFACICTYKIWISVIIIRISGAELLKLYSGNSHLNVYVPFIHVLIQQSLFGIPREVRILQSTNHRSGAAPEADPRDRGLLPRPCHMIT</sequence>
<reference evidence="4" key="1">
    <citation type="submission" date="2025-08" db="UniProtKB">
        <authorList>
            <consortium name="RefSeq"/>
        </authorList>
    </citation>
    <scope>IDENTIFICATION</scope>
    <source>
        <tissue evidence="4">Whole body</tissue>
    </source>
</reference>
<feature type="region of interest" description="Disordered" evidence="1">
    <location>
        <begin position="77"/>
        <end position="102"/>
    </location>
</feature>
<keyword evidence="2" id="KW-0812">Transmembrane</keyword>
<gene>
    <name evidence="4" type="primary">LOC112686023</name>
</gene>
<evidence type="ECO:0000313" key="3">
    <source>
        <dbReference type="Proteomes" id="UP000694846"/>
    </source>
</evidence>
<dbReference type="Proteomes" id="UP000694846">
    <property type="component" value="Unplaced"/>
</dbReference>